<evidence type="ECO:0000313" key="2">
    <source>
        <dbReference type="Proteomes" id="UP000523000"/>
    </source>
</evidence>
<gene>
    <name evidence="1" type="ORF">E9229_000883</name>
</gene>
<dbReference type="Proteomes" id="UP000523000">
    <property type="component" value="Unassembled WGS sequence"/>
</dbReference>
<organism evidence="1 2">
    <name type="scientific">Paeniglutamicibacter cryotolerans</name>
    <dbReference type="NCBI Taxonomy" id="670079"/>
    <lineage>
        <taxon>Bacteria</taxon>
        <taxon>Bacillati</taxon>
        <taxon>Actinomycetota</taxon>
        <taxon>Actinomycetes</taxon>
        <taxon>Micrococcales</taxon>
        <taxon>Micrococcaceae</taxon>
        <taxon>Paeniglutamicibacter</taxon>
    </lineage>
</organism>
<keyword evidence="2" id="KW-1185">Reference proteome</keyword>
<sequence length="63" mass="6464">MKNPTEKGANAGLKLSSLVAGMIAGADSVDDMALLRHGAMNKVSQSTQYCGMQGLLLPGDGWG</sequence>
<reference evidence="1 2" key="1">
    <citation type="submission" date="2020-08" db="EMBL/GenBank/DDBJ databases">
        <title>Sequencing the genomes of 1000 actinobacteria strains.</title>
        <authorList>
            <person name="Klenk H.-P."/>
        </authorList>
    </citation>
    <scope>NUCLEOTIDE SEQUENCE [LARGE SCALE GENOMIC DNA]</scope>
    <source>
        <strain evidence="1 2">DSM 22826</strain>
    </source>
</reference>
<proteinExistence type="predicted"/>
<comment type="caution">
    <text evidence="1">The sequence shown here is derived from an EMBL/GenBank/DDBJ whole genome shotgun (WGS) entry which is preliminary data.</text>
</comment>
<evidence type="ECO:0000313" key="1">
    <source>
        <dbReference type="EMBL" id="MBB2994692.1"/>
    </source>
</evidence>
<dbReference type="AlphaFoldDB" id="A0A839QN97"/>
<accession>A0A839QN97</accession>
<protein>
    <submittedName>
        <fullName evidence="1">Uncharacterized protein</fullName>
    </submittedName>
</protein>
<name>A0A839QN97_9MICC</name>
<dbReference type="EMBL" id="JACHVS010000001">
    <property type="protein sequence ID" value="MBB2994692.1"/>
    <property type="molecule type" value="Genomic_DNA"/>
</dbReference>